<reference evidence="1 2" key="1">
    <citation type="journal article" date="2013" name="Front. Microbiol.">
        <title>Comparative genomic analyses of the cyanobacterium, Lyngbya aestuarii BL J, a powerful hydrogen producer.</title>
        <authorList>
            <person name="Kothari A."/>
            <person name="Vaughn M."/>
            <person name="Garcia-Pichel F."/>
        </authorList>
    </citation>
    <scope>NUCLEOTIDE SEQUENCE [LARGE SCALE GENOMIC DNA]</scope>
    <source>
        <strain evidence="1 2">BL J</strain>
    </source>
</reference>
<dbReference type="AlphaFoldDB" id="U7QRQ8"/>
<keyword evidence="2" id="KW-1185">Reference proteome</keyword>
<evidence type="ECO:0000313" key="2">
    <source>
        <dbReference type="Proteomes" id="UP000017127"/>
    </source>
</evidence>
<organism evidence="1 2">
    <name type="scientific">Lyngbya aestuarii BL J</name>
    <dbReference type="NCBI Taxonomy" id="1348334"/>
    <lineage>
        <taxon>Bacteria</taxon>
        <taxon>Bacillati</taxon>
        <taxon>Cyanobacteriota</taxon>
        <taxon>Cyanophyceae</taxon>
        <taxon>Oscillatoriophycideae</taxon>
        <taxon>Oscillatoriales</taxon>
        <taxon>Microcoleaceae</taxon>
        <taxon>Lyngbya</taxon>
    </lineage>
</organism>
<name>U7QRQ8_9CYAN</name>
<accession>U7QRQ8</accession>
<protein>
    <submittedName>
        <fullName evidence="1">Uncharacterized protein</fullName>
    </submittedName>
</protein>
<dbReference type="EMBL" id="AUZM01000005">
    <property type="protein sequence ID" value="ERT09096.1"/>
    <property type="molecule type" value="Genomic_DNA"/>
</dbReference>
<sequence>MRRSYVLWQEYIAPLIVLEFVTPLAPPCNKRREDKEKYLTVARNGS</sequence>
<proteinExistence type="predicted"/>
<dbReference type="Proteomes" id="UP000017127">
    <property type="component" value="Unassembled WGS sequence"/>
</dbReference>
<evidence type="ECO:0000313" key="1">
    <source>
        <dbReference type="EMBL" id="ERT09096.1"/>
    </source>
</evidence>
<gene>
    <name evidence="1" type="ORF">M595_0826</name>
</gene>
<comment type="caution">
    <text evidence="1">The sequence shown here is derived from an EMBL/GenBank/DDBJ whole genome shotgun (WGS) entry which is preliminary data.</text>
</comment>